<evidence type="ECO:0000313" key="2">
    <source>
        <dbReference type="Proteomes" id="UP001338125"/>
    </source>
</evidence>
<protein>
    <submittedName>
        <fullName evidence="1">Uncharacterized protein</fullName>
    </submittedName>
</protein>
<dbReference type="EMBL" id="JAVFKD010000004">
    <property type="protein sequence ID" value="KAK5995858.1"/>
    <property type="molecule type" value="Genomic_DNA"/>
</dbReference>
<comment type="caution">
    <text evidence="1">The sequence shown here is derived from an EMBL/GenBank/DDBJ whole genome shotgun (WGS) entry which is preliminary data.</text>
</comment>
<evidence type="ECO:0000313" key="1">
    <source>
        <dbReference type="EMBL" id="KAK5995858.1"/>
    </source>
</evidence>
<gene>
    <name evidence="1" type="ORF">PT974_04276</name>
</gene>
<proteinExistence type="predicted"/>
<name>A0ABR0SUM5_9HYPO</name>
<sequence>MSLHRPRGGAQMQTHPSTLPLPLAWDTIQTDNTFSFADRQRGLDHHTPRAVVGLSTCVSIPSHADTTAPRGSKRWAALLALESSNWAICSSFEVFWGKASLFA</sequence>
<organism evidence="1 2">
    <name type="scientific">Cladobotryum mycophilum</name>
    <dbReference type="NCBI Taxonomy" id="491253"/>
    <lineage>
        <taxon>Eukaryota</taxon>
        <taxon>Fungi</taxon>
        <taxon>Dikarya</taxon>
        <taxon>Ascomycota</taxon>
        <taxon>Pezizomycotina</taxon>
        <taxon>Sordariomycetes</taxon>
        <taxon>Hypocreomycetidae</taxon>
        <taxon>Hypocreales</taxon>
        <taxon>Hypocreaceae</taxon>
        <taxon>Cladobotryum</taxon>
    </lineage>
</organism>
<dbReference type="Proteomes" id="UP001338125">
    <property type="component" value="Unassembled WGS sequence"/>
</dbReference>
<accession>A0ABR0SUM5</accession>
<reference evidence="1 2" key="1">
    <citation type="submission" date="2024-01" db="EMBL/GenBank/DDBJ databases">
        <title>Complete genome of Cladobotryum mycophilum ATHUM6906.</title>
        <authorList>
            <person name="Christinaki A.C."/>
            <person name="Myridakis A.I."/>
            <person name="Kouvelis V.N."/>
        </authorList>
    </citation>
    <scope>NUCLEOTIDE SEQUENCE [LARGE SCALE GENOMIC DNA]</scope>
    <source>
        <strain evidence="1 2">ATHUM6906</strain>
    </source>
</reference>
<keyword evidence="2" id="KW-1185">Reference proteome</keyword>